<name>A0A438N0G8_EXOME</name>
<evidence type="ECO:0000313" key="2">
    <source>
        <dbReference type="Proteomes" id="UP000288859"/>
    </source>
</evidence>
<gene>
    <name evidence="1" type="ORF">B0A52_07191</name>
</gene>
<evidence type="ECO:0000313" key="1">
    <source>
        <dbReference type="EMBL" id="RVX69215.1"/>
    </source>
</evidence>
<accession>A0A438N0G8</accession>
<reference evidence="1 2" key="1">
    <citation type="submission" date="2017-03" db="EMBL/GenBank/DDBJ databases">
        <title>Genomes of endolithic fungi from Antarctica.</title>
        <authorList>
            <person name="Coleine C."/>
            <person name="Masonjones S."/>
            <person name="Stajich J.E."/>
        </authorList>
    </citation>
    <scope>NUCLEOTIDE SEQUENCE [LARGE SCALE GENOMIC DNA]</scope>
    <source>
        <strain evidence="1 2">CCFEE 6314</strain>
    </source>
</reference>
<comment type="caution">
    <text evidence="1">The sequence shown here is derived from an EMBL/GenBank/DDBJ whole genome shotgun (WGS) entry which is preliminary data.</text>
</comment>
<sequence>MACSAAPRLHNPLYKPTPNLIGDEYVGWVSCGGDFEIIGNFSTCQIEPQSPGKFHTSTLDVPADEYIGWVDSTPEQRDNTAVKPSCECTCGRHPEHGHIVVYQDELISEEEKLNQATDKWE</sequence>
<dbReference type="Proteomes" id="UP000288859">
    <property type="component" value="Unassembled WGS sequence"/>
</dbReference>
<dbReference type="EMBL" id="NAJM01000031">
    <property type="protein sequence ID" value="RVX69215.1"/>
    <property type="molecule type" value="Genomic_DNA"/>
</dbReference>
<protein>
    <submittedName>
        <fullName evidence="1">Uncharacterized protein</fullName>
    </submittedName>
</protein>
<proteinExistence type="predicted"/>
<organism evidence="1 2">
    <name type="scientific">Exophiala mesophila</name>
    <name type="common">Black yeast-like fungus</name>
    <dbReference type="NCBI Taxonomy" id="212818"/>
    <lineage>
        <taxon>Eukaryota</taxon>
        <taxon>Fungi</taxon>
        <taxon>Dikarya</taxon>
        <taxon>Ascomycota</taxon>
        <taxon>Pezizomycotina</taxon>
        <taxon>Eurotiomycetes</taxon>
        <taxon>Chaetothyriomycetidae</taxon>
        <taxon>Chaetothyriales</taxon>
        <taxon>Herpotrichiellaceae</taxon>
        <taxon>Exophiala</taxon>
    </lineage>
</organism>
<dbReference type="AlphaFoldDB" id="A0A438N0G8"/>